<dbReference type="InterPro" id="IPR011009">
    <property type="entry name" value="Kinase-like_dom_sf"/>
</dbReference>
<dbReference type="GO" id="GO:0004693">
    <property type="term" value="F:cyclin-dependent protein serine/threonine kinase activity"/>
    <property type="evidence" value="ECO:0007669"/>
    <property type="project" value="UniProtKB-EC"/>
</dbReference>
<dbReference type="Gene3D" id="1.10.510.10">
    <property type="entry name" value="Transferase(Phosphotransferase) domain 1"/>
    <property type="match status" value="1"/>
</dbReference>
<accession>A0ABD3Q3E8</accession>
<dbReference type="InterPro" id="IPR008271">
    <property type="entry name" value="Ser/Thr_kinase_AS"/>
</dbReference>
<comment type="catalytic activity">
    <reaction evidence="12">
        <text>L-threonyl-[protein] + ATP = O-phospho-L-threonyl-[protein] + ADP + H(+)</text>
        <dbReference type="Rhea" id="RHEA:46608"/>
        <dbReference type="Rhea" id="RHEA-COMP:11060"/>
        <dbReference type="Rhea" id="RHEA-COMP:11605"/>
        <dbReference type="ChEBI" id="CHEBI:15378"/>
        <dbReference type="ChEBI" id="CHEBI:30013"/>
        <dbReference type="ChEBI" id="CHEBI:30616"/>
        <dbReference type="ChEBI" id="CHEBI:61977"/>
        <dbReference type="ChEBI" id="CHEBI:456216"/>
        <dbReference type="EC" id="2.7.11.22"/>
    </reaction>
</comment>
<keyword evidence="6" id="KW-0418">Kinase</keyword>
<feature type="compositionally biased region" description="Basic and acidic residues" evidence="16">
    <location>
        <begin position="23"/>
        <end position="41"/>
    </location>
</feature>
<evidence type="ECO:0000256" key="3">
    <source>
        <dbReference type="ARBA" id="ARBA00022527"/>
    </source>
</evidence>
<dbReference type="Proteomes" id="UP001516023">
    <property type="component" value="Unassembled WGS sequence"/>
</dbReference>
<feature type="region of interest" description="Disordered" evidence="16">
    <location>
        <begin position="1"/>
        <end position="57"/>
    </location>
</feature>
<organism evidence="18 19">
    <name type="scientific">Cyclotella cryptica</name>
    <dbReference type="NCBI Taxonomy" id="29204"/>
    <lineage>
        <taxon>Eukaryota</taxon>
        <taxon>Sar</taxon>
        <taxon>Stramenopiles</taxon>
        <taxon>Ochrophyta</taxon>
        <taxon>Bacillariophyta</taxon>
        <taxon>Coscinodiscophyceae</taxon>
        <taxon>Thalassiosirophycidae</taxon>
        <taxon>Stephanodiscales</taxon>
        <taxon>Stephanodiscaceae</taxon>
        <taxon>Cyclotella</taxon>
    </lineage>
</organism>
<evidence type="ECO:0000259" key="17">
    <source>
        <dbReference type="PROSITE" id="PS50011"/>
    </source>
</evidence>
<evidence type="ECO:0000256" key="10">
    <source>
        <dbReference type="ARBA" id="ARBA00041902"/>
    </source>
</evidence>
<evidence type="ECO:0000256" key="12">
    <source>
        <dbReference type="ARBA" id="ARBA00047811"/>
    </source>
</evidence>
<feature type="binding site" evidence="14">
    <location>
        <position position="91"/>
    </location>
    <ligand>
        <name>ATP</name>
        <dbReference type="ChEBI" id="CHEBI:30616"/>
    </ligand>
</feature>
<dbReference type="FunFam" id="1.10.510.10:FF:000574">
    <property type="entry name" value="Cell division related protein kinase 2"/>
    <property type="match status" value="1"/>
</dbReference>
<dbReference type="SUPFAM" id="SSF56112">
    <property type="entry name" value="Protein kinase-like (PK-like)"/>
    <property type="match status" value="1"/>
</dbReference>
<comment type="caution">
    <text evidence="18">The sequence shown here is derived from an EMBL/GenBank/DDBJ whole genome shotgun (WGS) entry which is preliminary data.</text>
</comment>
<comment type="subunit">
    <text evidence="8">May form a complex composed of at least the catalytic subunit CRK2 and a cyclin.</text>
</comment>
<dbReference type="InterPro" id="IPR017441">
    <property type="entry name" value="Protein_kinase_ATP_BS"/>
</dbReference>
<protein>
    <recommendedName>
        <fullName evidence="9">Cyclin-dependent kinase 2 homolog</fullName>
        <ecNumber evidence="2">2.7.11.22</ecNumber>
    </recommendedName>
    <alternativeName>
        <fullName evidence="10">Cell division control protein 2 homolog</fullName>
    </alternativeName>
    <alternativeName>
        <fullName evidence="11">cdc2-related kinase 2</fullName>
    </alternativeName>
</protein>
<evidence type="ECO:0000256" key="6">
    <source>
        <dbReference type="ARBA" id="ARBA00022777"/>
    </source>
</evidence>
<comment type="catalytic activity">
    <reaction evidence="13">
        <text>L-seryl-[protein] + ATP = O-phospho-L-seryl-[protein] + ADP + H(+)</text>
        <dbReference type="Rhea" id="RHEA:17989"/>
        <dbReference type="Rhea" id="RHEA-COMP:9863"/>
        <dbReference type="Rhea" id="RHEA-COMP:11604"/>
        <dbReference type="ChEBI" id="CHEBI:15378"/>
        <dbReference type="ChEBI" id="CHEBI:29999"/>
        <dbReference type="ChEBI" id="CHEBI:30616"/>
        <dbReference type="ChEBI" id="CHEBI:83421"/>
        <dbReference type="ChEBI" id="CHEBI:456216"/>
        <dbReference type="EC" id="2.7.11.22"/>
    </reaction>
</comment>
<dbReference type="AlphaFoldDB" id="A0ABD3Q3E8"/>
<evidence type="ECO:0000256" key="13">
    <source>
        <dbReference type="ARBA" id="ARBA00048367"/>
    </source>
</evidence>
<evidence type="ECO:0000313" key="19">
    <source>
        <dbReference type="Proteomes" id="UP001516023"/>
    </source>
</evidence>
<evidence type="ECO:0000256" key="8">
    <source>
        <dbReference type="ARBA" id="ARBA00038543"/>
    </source>
</evidence>
<feature type="domain" description="Protein kinase" evidence="17">
    <location>
        <begin position="62"/>
        <end position="360"/>
    </location>
</feature>
<dbReference type="Gene3D" id="3.30.200.20">
    <property type="entry name" value="Phosphorylase Kinase, domain 1"/>
    <property type="match status" value="1"/>
</dbReference>
<evidence type="ECO:0000256" key="7">
    <source>
        <dbReference type="ARBA" id="ARBA00022840"/>
    </source>
</evidence>
<dbReference type="EMBL" id="JABMIG020000080">
    <property type="protein sequence ID" value="KAL3794486.1"/>
    <property type="molecule type" value="Genomic_DNA"/>
</dbReference>
<evidence type="ECO:0000256" key="15">
    <source>
        <dbReference type="RuleBase" id="RU000304"/>
    </source>
</evidence>
<evidence type="ECO:0000256" key="11">
    <source>
        <dbReference type="ARBA" id="ARBA00042858"/>
    </source>
</evidence>
<keyword evidence="4" id="KW-0808">Transferase</keyword>
<name>A0ABD3Q3E8_9STRA</name>
<dbReference type="PROSITE" id="PS50011">
    <property type="entry name" value="PROTEIN_KINASE_DOM"/>
    <property type="match status" value="1"/>
</dbReference>
<evidence type="ECO:0000256" key="1">
    <source>
        <dbReference type="ARBA" id="ARBA00006485"/>
    </source>
</evidence>
<keyword evidence="3 15" id="KW-0723">Serine/threonine-protein kinase</keyword>
<dbReference type="Pfam" id="PF00069">
    <property type="entry name" value="Pkinase"/>
    <property type="match status" value="1"/>
</dbReference>
<keyword evidence="19" id="KW-1185">Reference proteome</keyword>
<evidence type="ECO:0000256" key="14">
    <source>
        <dbReference type="PROSITE-ProRule" id="PRU10141"/>
    </source>
</evidence>
<keyword evidence="5 14" id="KW-0547">Nucleotide-binding</keyword>
<dbReference type="FunFam" id="3.30.200.20:FF:000124">
    <property type="entry name" value="Cyclin-dependent kinase 4"/>
    <property type="match status" value="1"/>
</dbReference>
<evidence type="ECO:0000256" key="16">
    <source>
        <dbReference type="SAM" id="MobiDB-lite"/>
    </source>
</evidence>
<dbReference type="PANTHER" id="PTHR24056:SF254">
    <property type="entry name" value="CYCLIN-DEPENDENT KINASE 2"/>
    <property type="match status" value="1"/>
</dbReference>
<dbReference type="InterPro" id="IPR050108">
    <property type="entry name" value="CDK"/>
</dbReference>
<evidence type="ECO:0000256" key="9">
    <source>
        <dbReference type="ARBA" id="ARBA00039612"/>
    </source>
</evidence>
<proteinExistence type="inferred from homology"/>
<gene>
    <name evidence="18" type="ORF">HJC23_013959</name>
</gene>
<comment type="similarity">
    <text evidence="1">Belongs to the protein kinase superfamily. CMGC Ser/Thr protein kinase family. CDC2/CDKX subfamily.</text>
</comment>
<dbReference type="SMART" id="SM00220">
    <property type="entry name" value="S_TKc"/>
    <property type="match status" value="1"/>
</dbReference>
<dbReference type="EC" id="2.7.11.22" evidence="2"/>
<dbReference type="PROSITE" id="PS00107">
    <property type="entry name" value="PROTEIN_KINASE_ATP"/>
    <property type="match status" value="1"/>
</dbReference>
<dbReference type="PANTHER" id="PTHR24056">
    <property type="entry name" value="CELL DIVISION PROTEIN KINASE"/>
    <property type="match status" value="1"/>
</dbReference>
<dbReference type="PROSITE" id="PS00108">
    <property type="entry name" value="PROTEIN_KINASE_ST"/>
    <property type="match status" value="1"/>
</dbReference>
<sequence>MRRFSFCDSNPRRETVHEQTMNDDMRMQEDDAPLENRDHRSNRNGRRGGMEVPDDEPALDGYARTDLIGQGAYGTVYKGTQRSTNRTVAIKRIPYADTTPEGCVPCNVIREISLLRELTHNNVVQLLDVVQATPGGLYLVFEYVKHDLKTFMDQRQTSDDIRERVGLPRQMVRSFMQQILNGVGYCHTHRVLHRDLKPHNLLISADGTNLKLADFGLARLSGLPNGPYTYEVVTLWYRAPELLLGASRYSAAVDVWSVGCIFAEMATGLPLFPGRSDIDQLIKIFQRRGTPNYGQTNWPGVDRLPHFNPEFPKWPERDITDFVPLEALGSNAAADLLTSLLQYDPERRIVCRQALQHYYFSEQ</sequence>
<reference evidence="18 19" key="1">
    <citation type="journal article" date="2020" name="G3 (Bethesda)">
        <title>Improved Reference Genome for Cyclotella cryptica CCMP332, a Model for Cell Wall Morphogenesis, Salinity Adaptation, and Lipid Production in Diatoms (Bacillariophyta).</title>
        <authorList>
            <person name="Roberts W.R."/>
            <person name="Downey K.M."/>
            <person name="Ruck E.C."/>
            <person name="Traller J.C."/>
            <person name="Alverson A.J."/>
        </authorList>
    </citation>
    <scope>NUCLEOTIDE SEQUENCE [LARGE SCALE GENOMIC DNA]</scope>
    <source>
        <strain evidence="18 19">CCMP332</strain>
    </source>
</reference>
<evidence type="ECO:0000256" key="5">
    <source>
        <dbReference type="ARBA" id="ARBA00022741"/>
    </source>
</evidence>
<dbReference type="GO" id="GO:0005524">
    <property type="term" value="F:ATP binding"/>
    <property type="evidence" value="ECO:0007669"/>
    <property type="project" value="UniProtKB-UniRule"/>
</dbReference>
<dbReference type="InterPro" id="IPR000719">
    <property type="entry name" value="Prot_kinase_dom"/>
</dbReference>
<evidence type="ECO:0000256" key="2">
    <source>
        <dbReference type="ARBA" id="ARBA00012425"/>
    </source>
</evidence>
<evidence type="ECO:0000256" key="4">
    <source>
        <dbReference type="ARBA" id="ARBA00022679"/>
    </source>
</evidence>
<dbReference type="CDD" id="cd07829">
    <property type="entry name" value="STKc_CDK_like"/>
    <property type="match status" value="1"/>
</dbReference>
<keyword evidence="7 14" id="KW-0067">ATP-binding</keyword>
<evidence type="ECO:0000313" key="18">
    <source>
        <dbReference type="EMBL" id="KAL3794486.1"/>
    </source>
</evidence>